<proteinExistence type="predicted"/>
<dbReference type="AlphaFoldDB" id="A0A0W0F1K7"/>
<feature type="region of interest" description="Disordered" evidence="1">
    <location>
        <begin position="326"/>
        <end position="347"/>
    </location>
</feature>
<dbReference type="InterPro" id="IPR001130">
    <property type="entry name" value="TatD-like"/>
</dbReference>
<evidence type="ECO:0008006" key="4">
    <source>
        <dbReference type="Google" id="ProtNLM"/>
    </source>
</evidence>
<gene>
    <name evidence="2" type="ORF">WG66_17225</name>
</gene>
<dbReference type="Gene3D" id="3.20.20.140">
    <property type="entry name" value="Metal-dependent hydrolases"/>
    <property type="match status" value="1"/>
</dbReference>
<dbReference type="SUPFAM" id="SSF51556">
    <property type="entry name" value="Metallo-dependent hydrolases"/>
    <property type="match status" value="1"/>
</dbReference>
<dbReference type="EMBL" id="LATX01002393">
    <property type="protein sequence ID" value="KTB30211.1"/>
    <property type="molecule type" value="Genomic_DNA"/>
</dbReference>
<evidence type="ECO:0000313" key="2">
    <source>
        <dbReference type="EMBL" id="KTB30211.1"/>
    </source>
</evidence>
<organism evidence="2 3">
    <name type="scientific">Moniliophthora roreri</name>
    <name type="common">Frosty pod rot fungus</name>
    <name type="synonym">Monilia roreri</name>
    <dbReference type="NCBI Taxonomy" id="221103"/>
    <lineage>
        <taxon>Eukaryota</taxon>
        <taxon>Fungi</taxon>
        <taxon>Dikarya</taxon>
        <taxon>Basidiomycota</taxon>
        <taxon>Agaricomycotina</taxon>
        <taxon>Agaricomycetes</taxon>
        <taxon>Agaricomycetidae</taxon>
        <taxon>Agaricales</taxon>
        <taxon>Marasmiineae</taxon>
        <taxon>Marasmiaceae</taxon>
        <taxon>Moniliophthora</taxon>
    </lineage>
</organism>
<evidence type="ECO:0000256" key="1">
    <source>
        <dbReference type="SAM" id="MobiDB-lite"/>
    </source>
</evidence>
<dbReference type="Pfam" id="PF01026">
    <property type="entry name" value="TatD_DNase"/>
    <property type="match status" value="1"/>
</dbReference>
<name>A0A0W0F1K7_MONRR</name>
<dbReference type="Proteomes" id="UP000054988">
    <property type="component" value="Unassembled WGS sequence"/>
</dbReference>
<comment type="caution">
    <text evidence="2">The sequence shown here is derived from an EMBL/GenBank/DDBJ whole genome shotgun (WGS) entry which is preliminary data.</text>
</comment>
<evidence type="ECO:0000313" key="3">
    <source>
        <dbReference type="Proteomes" id="UP000054988"/>
    </source>
</evidence>
<dbReference type="eggNOG" id="KOG3020">
    <property type="taxonomic scope" value="Eukaryota"/>
</dbReference>
<dbReference type="GO" id="GO:0016788">
    <property type="term" value="F:hydrolase activity, acting on ester bonds"/>
    <property type="evidence" value="ECO:0007669"/>
    <property type="project" value="InterPro"/>
</dbReference>
<dbReference type="InterPro" id="IPR032466">
    <property type="entry name" value="Metal_Hydrolase"/>
</dbReference>
<sequence>MVSPDVLRHVVDVHCHPTDSPVASEIMEALSITICAMGTRQEDQALVRDLATSYPEKVVPCFGYHPWFSHRITLKPNVPKEDHYRSLFSPSNDEENQILEDLLNVLPEPLTLEEVVSDVRRNLEAFPDAMLGEVGLDRSYRVAYDYFASPRKLTPFTIPVDHQLVILHAQINVAIELGRNISLHSVKSQQATMDLLSQLRIRHGAKFDRISLDMHSCGFSPTMWKDIQRKYSNVFLSLSTTINGRSPNHRVLIDACTPDRILVESDFHDVSECTERTWDIVKTIAEVKGWHIETEWAEEGDGVQPGVVHTLERNWRSFKAGNHSPAISRKKIKKAQDWVSDESSEEK</sequence>
<dbReference type="InterPro" id="IPR053044">
    <property type="entry name" value="Metallo-hydrolase/TatD-type"/>
</dbReference>
<dbReference type="PANTHER" id="PTHR47345:SF1">
    <property type="entry name" value="CUT9-INTERACTING PROTEIN SCN1"/>
    <property type="match status" value="1"/>
</dbReference>
<reference evidence="2 3" key="1">
    <citation type="submission" date="2015-12" db="EMBL/GenBank/DDBJ databases">
        <title>Draft genome sequence of Moniliophthora roreri, the causal agent of frosty pod rot of cacao.</title>
        <authorList>
            <person name="Aime M.C."/>
            <person name="Diaz-Valderrama J.R."/>
            <person name="Kijpornyongpan T."/>
            <person name="Phillips-Mora W."/>
        </authorList>
    </citation>
    <scope>NUCLEOTIDE SEQUENCE [LARGE SCALE GENOMIC DNA]</scope>
    <source>
        <strain evidence="2 3">MCA 2952</strain>
    </source>
</reference>
<dbReference type="PANTHER" id="PTHR47345">
    <property type="entry name" value="CUT9-INTERACTING PROTEIN SCN1"/>
    <property type="match status" value="1"/>
</dbReference>
<accession>A0A0W0F1K7</accession>
<protein>
    <recommendedName>
        <fullName evidence="4">TatD DNase family Scn1</fullName>
    </recommendedName>
</protein>